<dbReference type="Proteomes" id="UP001234178">
    <property type="component" value="Unassembled WGS sequence"/>
</dbReference>
<name>A0ABR0B9B9_9CRUS</name>
<comment type="caution">
    <text evidence="2">The sequence shown here is derived from an EMBL/GenBank/DDBJ whole genome shotgun (WGS) entry which is preliminary data.</text>
</comment>
<organism evidence="2 3">
    <name type="scientific">Daphnia magna</name>
    <dbReference type="NCBI Taxonomy" id="35525"/>
    <lineage>
        <taxon>Eukaryota</taxon>
        <taxon>Metazoa</taxon>
        <taxon>Ecdysozoa</taxon>
        <taxon>Arthropoda</taxon>
        <taxon>Crustacea</taxon>
        <taxon>Branchiopoda</taxon>
        <taxon>Diplostraca</taxon>
        <taxon>Cladocera</taxon>
        <taxon>Anomopoda</taxon>
        <taxon>Daphniidae</taxon>
        <taxon>Daphnia</taxon>
    </lineage>
</organism>
<accession>A0ABR0B9B9</accession>
<evidence type="ECO:0000259" key="1">
    <source>
        <dbReference type="Pfam" id="PF05076"/>
    </source>
</evidence>
<evidence type="ECO:0000313" key="2">
    <source>
        <dbReference type="EMBL" id="KAK4045168.1"/>
    </source>
</evidence>
<feature type="domain" description="Suppressor of fused-like" evidence="1">
    <location>
        <begin position="66"/>
        <end position="206"/>
    </location>
</feature>
<evidence type="ECO:0000313" key="3">
    <source>
        <dbReference type="Proteomes" id="UP001234178"/>
    </source>
</evidence>
<dbReference type="InterPro" id="IPR020941">
    <property type="entry name" value="SUFU-like_domain"/>
</dbReference>
<keyword evidence="3" id="KW-1185">Reference proteome</keyword>
<sequence>MFAQQPDVLNGSARITCIFFRRWGVKVELGGRRSSIRAHYASCWQPPEAALRLSGGRIHELPGDFHVLRIPRGAMVTYATEGMSVPTDAEPLELHMFCRQGQPGAERIVELLTAVAHFHRTGARLSLGHTVNFGIPWLDGSGAEFGLVSLPYLDGPTLEWLSPPGVRFLWLIPVTKAEVEFKKQHGLDALEVRFEAAAFDYLDPFRRSVV</sequence>
<dbReference type="Pfam" id="PF05076">
    <property type="entry name" value="SUFU"/>
    <property type="match status" value="1"/>
</dbReference>
<reference evidence="2 3" key="1">
    <citation type="journal article" date="2023" name="Nucleic Acids Res.">
        <title>The hologenome of Daphnia magna reveals possible DNA methylation and microbiome-mediated evolution of the host genome.</title>
        <authorList>
            <person name="Chaturvedi A."/>
            <person name="Li X."/>
            <person name="Dhandapani V."/>
            <person name="Marshall H."/>
            <person name="Kissane S."/>
            <person name="Cuenca-Cambronero M."/>
            <person name="Asole G."/>
            <person name="Calvet F."/>
            <person name="Ruiz-Romero M."/>
            <person name="Marangio P."/>
            <person name="Guigo R."/>
            <person name="Rago D."/>
            <person name="Mirbahai L."/>
            <person name="Eastwood N."/>
            <person name="Colbourne J.K."/>
            <person name="Zhou J."/>
            <person name="Mallon E."/>
            <person name="Orsini L."/>
        </authorList>
    </citation>
    <scope>NUCLEOTIDE SEQUENCE [LARGE SCALE GENOMIC DNA]</scope>
    <source>
        <strain evidence="2">LRV0_1</strain>
    </source>
</reference>
<gene>
    <name evidence="2" type="ORF">OUZ56_032576</name>
</gene>
<protein>
    <recommendedName>
        <fullName evidence="1">Suppressor of fused-like domain-containing protein</fullName>
    </recommendedName>
</protein>
<dbReference type="EMBL" id="JAOYFB010000041">
    <property type="protein sequence ID" value="KAK4045168.1"/>
    <property type="molecule type" value="Genomic_DNA"/>
</dbReference>
<proteinExistence type="predicted"/>